<dbReference type="EMBL" id="MLJW01000077">
    <property type="protein sequence ID" value="OIR02114.1"/>
    <property type="molecule type" value="Genomic_DNA"/>
</dbReference>
<sequence>MQSCTSPPVDAPIIRLTLVGTGEPLLRMERRLSCAAGGAGIRLMLEVCKNVGALGIAYADMPAVLHEGKVIFSGLPRTEEIEVWLKQLV</sequence>
<organism evidence="1">
    <name type="scientific">mine drainage metagenome</name>
    <dbReference type="NCBI Taxonomy" id="410659"/>
    <lineage>
        <taxon>unclassified sequences</taxon>
        <taxon>metagenomes</taxon>
        <taxon>ecological metagenomes</taxon>
    </lineage>
</organism>
<dbReference type="AlphaFoldDB" id="A0A1J5S220"/>
<reference evidence="1" key="1">
    <citation type="submission" date="2016-10" db="EMBL/GenBank/DDBJ databases">
        <title>Sequence of Gallionella enrichment culture.</title>
        <authorList>
            <person name="Poehlein A."/>
            <person name="Muehling M."/>
            <person name="Daniel R."/>
        </authorList>
    </citation>
    <scope>NUCLEOTIDE SEQUENCE</scope>
</reference>
<proteinExistence type="predicted"/>
<gene>
    <name evidence="1" type="ORF">GALL_157320</name>
</gene>
<protein>
    <submittedName>
        <fullName evidence="1">Uncharacterized protein</fullName>
    </submittedName>
</protein>
<evidence type="ECO:0000313" key="1">
    <source>
        <dbReference type="EMBL" id="OIR02114.1"/>
    </source>
</evidence>
<accession>A0A1J5S220</accession>
<name>A0A1J5S220_9ZZZZ</name>
<comment type="caution">
    <text evidence="1">The sequence shown here is derived from an EMBL/GenBank/DDBJ whole genome shotgun (WGS) entry which is preliminary data.</text>
</comment>